<evidence type="ECO:0000256" key="3">
    <source>
        <dbReference type="ARBA" id="ARBA00022692"/>
    </source>
</evidence>
<feature type="transmembrane region" description="Helical" evidence="6">
    <location>
        <begin position="156"/>
        <end position="176"/>
    </location>
</feature>
<dbReference type="InterPro" id="IPR000620">
    <property type="entry name" value="EamA_dom"/>
</dbReference>
<dbReference type="EMBL" id="PKUN01000023">
    <property type="protein sequence ID" value="PLX60733.1"/>
    <property type="molecule type" value="Genomic_DNA"/>
</dbReference>
<feature type="domain" description="EamA" evidence="7">
    <location>
        <begin position="158"/>
        <end position="294"/>
    </location>
</feature>
<comment type="caution">
    <text evidence="8">The sequence shown here is derived from an EMBL/GenBank/DDBJ whole genome shotgun (WGS) entry which is preliminary data.</text>
</comment>
<evidence type="ECO:0000256" key="2">
    <source>
        <dbReference type="ARBA" id="ARBA00022475"/>
    </source>
</evidence>
<feature type="transmembrane region" description="Helical" evidence="6">
    <location>
        <begin position="188"/>
        <end position="207"/>
    </location>
</feature>
<name>A0A2N6CU87_9GAMM</name>
<keyword evidence="4 6" id="KW-1133">Transmembrane helix</keyword>
<feature type="transmembrane region" description="Helical" evidence="6">
    <location>
        <begin position="41"/>
        <end position="59"/>
    </location>
</feature>
<feature type="transmembrane region" description="Helical" evidence="6">
    <location>
        <begin position="252"/>
        <end position="271"/>
    </location>
</feature>
<evidence type="ECO:0000259" key="7">
    <source>
        <dbReference type="Pfam" id="PF00892"/>
    </source>
</evidence>
<reference evidence="8 9" key="1">
    <citation type="submission" date="2017-11" db="EMBL/GenBank/DDBJ databases">
        <title>Genome-resolved metagenomics identifies genetic mobility, metabolic interactions, and unexpected diversity in perchlorate-reducing communities.</title>
        <authorList>
            <person name="Barnum T.P."/>
            <person name="Figueroa I.A."/>
            <person name="Carlstrom C.I."/>
            <person name="Lucas L.N."/>
            <person name="Engelbrektson A.L."/>
            <person name="Coates J.D."/>
        </authorList>
    </citation>
    <scope>NUCLEOTIDE SEQUENCE [LARGE SCALE GENOMIC DNA]</scope>
    <source>
        <strain evidence="8">BM301</strain>
    </source>
</reference>
<proteinExistence type="predicted"/>
<evidence type="ECO:0000256" key="6">
    <source>
        <dbReference type="SAM" id="Phobius"/>
    </source>
</evidence>
<feature type="transmembrane region" description="Helical" evidence="6">
    <location>
        <begin position="126"/>
        <end position="144"/>
    </location>
</feature>
<dbReference type="PANTHER" id="PTHR42920:SF11">
    <property type="entry name" value="INNER MEMBRANE PROTEIN YTFF"/>
    <property type="match status" value="1"/>
</dbReference>
<evidence type="ECO:0000313" key="9">
    <source>
        <dbReference type="Proteomes" id="UP000235015"/>
    </source>
</evidence>
<keyword evidence="2" id="KW-1003">Cell membrane</keyword>
<dbReference type="InterPro" id="IPR051258">
    <property type="entry name" value="Diverse_Substrate_Transporter"/>
</dbReference>
<feature type="domain" description="EamA" evidence="7">
    <location>
        <begin position="11"/>
        <end position="143"/>
    </location>
</feature>
<dbReference type="SUPFAM" id="SSF103481">
    <property type="entry name" value="Multidrug resistance efflux transporter EmrE"/>
    <property type="match status" value="2"/>
</dbReference>
<keyword evidence="3 6" id="KW-0812">Transmembrane</keyword>
<evidence type="ECO:0000256" key="1">
    <source>
        <dbReference type="ARBA" id="ARBA00004651"/>
    </source>
</evidence>
<dbReference type="AlphaFoldDB" id="A0A2N6CU87"/>
<evidence type="ECO:0000256" key="5">
    <source>
        <dbReference type="ARBA" id="ARBA00023136"/>
    </source>
</evidence>
<feature type="transmembrane region" description="Helical" evidence="6">
    <location>
        <begin position="277"/>
        <end position="296"/>
    </location>
</feature>
<dbReference type="STRING" id="1111735.GCA_000428045_02019"/>
<feature type="transmembrane region" description="Helical" evidence="6">
    <location>
        <begin position="222"/>
        <end position="240"/>
    </location>
</feature>
<accession>A0A2N6CU87</accession>
<evidence type="ECO:0000313" key="8">
    <source>
        <dbReference type="EMBL" id="PLX60733.1"/>
    </source>
</evidence>
<sequence>MSSPGLFERPALLLVLTTLFWGGNAVVGKFALNYMSGIELSFWRWVFAFLILLPIAWRACLRDLAYYRRHLWLLLLLALLSVSLYNSLQYVALQFTTAINVGVVSATMPLEVFLLTWLFGQERANWLQKLGMLLALVGVCWVVSRGDLQILASLQLNPGDLLMLTAVFGFAVYSVLMKKLPPELDKLGLLLLLILIGIFGILPFYLWDISGRETFSLNSDTALILGYVAIFPSLLSYYFWNKAVLLGGANQAGLFTNLISVFASLLAVIFLGEKFQYYHVIGMTTIFLAILFATYVSRWYSQRQ</sequence>
<dbReference type="Proteomes" id="UP000235015">
    <property type="component" value="Unassembled WGS sequence"/>
</dbReference>
<dbReference type="PANTHER" id="PTHR42920">
    <property type="entry name" value="OS03G0707200 PROTEIN-RELATED"/>
    <property type="match status" value="1"/>
</dbReference>
<evidence type="ECO:0000256" key="4">
    <source>
        <dbReference type="ARBA" id="ARBA00022989"/>
    </source>
</evidence>
<dbReference type="Pfam" id="PF00892">
    <property type="entry name" value="EamA"/>
    <property type="match status" value="2"/>
</dbReference>
<keyword evidence="5 6" id="KW-0472">Membrane</keyword>
<dbReference type="InterPro" id="IPR037185">
    <property type="entry name" value="EmrE-like"/>
</dbReference>
<organism evidence="8 9">
    <name type="scientific">Sedimenticola selenatireducens</name>
    <dbReference type="NCBI Taxonomy" id="191960"/>
    <lineage>
        <taxon>Bacteria</taxon>
        <taxon>Pseudomonadati</taxon>
        <taxon>Pseudomonadota</taxon>
        <taxon>Gammaproteobacteria</taxon>
        <taxon>Chromatiales</taxon>
        <taxon>Sedimenticolaceae</taxon>
        <taxon>Sedimenticola</taxon>
    </lineage>
</organism>
<gene>
    <name evidence="8" type="ORF">C0630_14975</name>
</gene>
<feature type="transmembrane region" description="Helical" evidence="6">
    <location>
        <begin position="98"/>
        <end position="119"/>
    </location>
</feature>
<dbReference type="GO" id="GO:0005886">
    <property type="term" value="C:plasma membrane"/>
    <property type="evidence" value="ECO:0007669"/>
    <property type="project" value="UniProtKB-SubCell"/>
</dbReference>
<protein>
    <submittedName>
        <fullName evidence="8">EamA/RhaT family transporter</fullName>
    </submittedName>
</protein>
<comment type="subcellular location">
    <subcellularLocation>
        <location evidence="1">Cell membrane</location>
        <topology evidence="1">Multi-pass membrane protein</topology>
    </subcellularLocation>
</comment>
<feature type="transmembrane region" description="Helical" evidence="6">
    <location>
        <begin position="71"/>
        <end position="92"/>
    </location>
</feature>